<evidence type="ECO:0000313" key="4">
    <source>
        <dbReference type="Proteomes" id="UP000293562"/>
    </source>
</evidence>
<dbReference type="Pfam" id="PF13600">
    <property type="entry name" value="DUF4140"/>
    <property type="match status" value="1"/>
</dbReference>
<dbReference type="OrthoDB" id="1096764at2"/>
<gene>
    <name evidence="3" type="ORF">EV201_0894</name>
</gene>
<keyword evidence="4" id="KW-1185">Reference proteome</keyword>
<sequence length="628" mass="70748">MKVFNLIVLCLLFGHTYASEFNKKEVKTEVKAATVFIEGAQLSREKSVELMPGVTLLTFVNLSPFIDAKSVQVKAIGDVTVLSVNHQQNFIDKLDKPKEIIAIESKLKDLNKQLRLEEVYMSIINEELSLLKENCAISGKYNQVSMANLKEASDFYSTKLTALKLKKIERENTQSELMKKRSGLENQLKTISSKKIYANGEIVVKVEAKSKTISKFELSYFVGNAGWFPSYDIRAKNINEPLELIYKANLRQDTKVAWNNVKLKFSSSNPKISGVAPELKPYFLDYNSHPPVYNRSINLVSGQVVSADDGLALPGVSVFVVGSTIGAVTDINGRYSITLPANSNQLTYSFVGMKSQTLAVSSSVMNVTLETENVGMDEVVVTGYGVSKRNLRALQGQVAGVNIKKKERVKSRSNSSLSIPFQTREKQMNVEFEIQTPYSVKSDNKNYSVDMAVYELPASYQYFCIPKINQDAFLIANINEWGKYKLLEGEANIFFEGTFVGKTLLDIQNASDTLQISMGSDKNVSIKREKLKDFTTRQFIGSKKEEARAWRTTIKNNKSQTIQMIVLDQVPVSQLEEIEVEIQKISGAKQDKEQGEIKWEFSLEPTKKKELELRYSVKYPKSRRLIIE</sequence>
<evidence type="ECO:0000313" key="3">
    <source>
        <dbReference type="EMBL" id="RZT96258.1"/>
    </source>
</evidence>
<feature type="domain" description="DUF4139" evidence="1">
    <location>
        <begin position="217"/>
        <end position="621"/>
    </location>
</feature>
<protein>
    <submittedName>
        <fullName evidence="3">Uncharacterized protein (TIGR02231 family)</fullName>
    </submittedName>
</protein>
<dbReference type="RefSeq" id="WP_130306156.1">
    <property type="nucleotide sequence ID" value="NZ_SHKN01000001.1"/>
</dbReference>
<reference evidence="3 4" key="1">
    <citation type="submission" date="2019-02" db="EMBL/GenBank/DDBJ databases">
        <title>Genomic Encyclopedia of Type Strains, Phase IV (KMG-IV): sequencing the most valuable type-strain genomes for metagenomic binning, comparative biology and taxonomic classification.</title>
        <authorList>
            <person name="Goeker M."/>
        </authorList>
    </citation>
    <scope>NUCLEOTIDE SEQUENCE [LARGE SCALE GENOMIC DNA]</scope>
    <source>
        <strain evidence="3 4">DSM 28825</strain>
    </source>
</reference>
<dbReference type="InterPro" id="IPR008969">
    <property type="entry name" value="CarboxyPept-like_regulatory"/>
</dbReference>
<accession>A0A4Q7VJT0</accession>
<dbReference type="Pfam" id="PF13598">
    <property type="entry name" value="DUF4139"/>
    <property type="match status" value="1"/>
</dbReference>
<dbReference type="Gene3D" id="2.60.40.1120">
    <property type="entry name" value="Carboxypeptidase-like, regulatory domain"/>
    <property type="match status" value="1"/>
</dbReference>
<dbReference type="NCBIfam" id="TIGR02231">
    <property type="entry name" value="mucoidy inhibitor MuiA family protein"/>
    <property type="match status" value="2"/>
</dbReference>
<evidence type="ECO:0000259" key="2">
    <source>
        <dbReference type="Pfam" id="PF13600"/>
    </source>
</evidence>
<organism evidence="3 4">
    <name type="scientific">Ancylomarina subtilis</name>
    <dbReference type="NCBI Taxonomy" id="1639035"/>
    <lineage>
        <taxon>Bacteria</taxon>
        <taxon>Pseudomonadati</taxon>
        <taxon>Bacteroidota</taxon>
        <taxon>Bacteroidia</taxon>
        <taxon>Marinilabiliales</taxon>
        <taxon>Marinifilaceae</taxon>
        <taxon>Ancylomarina</taxon>
    </lineage>
</organism>
<dbReference type="PANTHER" id="PTHR31005:SF8">
    <property type="entry name" value="DUF4139 DOMAIN-CONTAINING PROTEIN"/>
    <property type="match status" value="1"/>
</dbReference>
<feature type="domain" description="DUF4140" evidence="2">
    <location>
        <begin position="33"/>
        <end position="131"/>
    </location>
</feature>
<name>A0A4Q7VJT0_9BACT</name>
<dbReference type="InterPro" id="IPR025554">
    <property type="entry name" value="DUF4140"/>
</dbReference>
<comment type="caution">
    <text evidence="3">The sequence shown here is derived from an EMBL/GenBank/DDBJ whole genome shotgun (WGS) entry which is preliminary data.</text>
</comment>
<dbReference type="Pfam" id="PF13715">
    <property type="entry name" value="CarbopepD_reg_2"/>
    <property type="match status" value="1"/>
</dbReference>
<dbReference type="SUPFAM" id="SSF49464">
    <property type="entry name" value="Carboxypeptidase regulatory domain-like"/>
    <property type="match status" value="1"/>
</dbReference>
<dbReference type="Proteomes" id="UP000293562">
    <property type="component" value="Unassembled WGS sequence"/>
</dbReference>
<dbReference type="PANTHER" id="PTHR31005">
    <property type="entry name" value="DUF4139 DOMAIN-CONTAINING PROTEIN"/>
    <property type="match status" value="1"/>
</dbReference>
<dbReference type="AlphaFoldDB" id="A0A4Q7VJT0"/>
<evidence type="ECO:0000259" key="1">
    <source>
        <dbReference type="Pfam" id="PF13598"/>
    </source>
</evidence>
<dbReference type="EMBL" id="SHKN01000001">
    <property type="protein sequence ID" value="RZT96258.1"/>
    <property type="molecule type" value="Genomic_DNA"/>
</dbReference>
<dbReference type="InterPro" id="IPR011935">
    <property type="entry name" value="CHP02231"/>
</dbReference>
<dbReference type="InterPro" id="IPR037291">
    <property type="entry name" value="DUF4139"/>
</dbReference>
<proteinExistence type="predicted"/>